<keyword evidence="2" id="KW-1185">Reference proteome</keyword>
<protein>
    <submittedName>
        <fullName evidence="1">Uncharacterized protein</fullName>
    </submittedName>
</protein>
<accession>A0A6M1R501</accession>
<evidence type="ECO:0000313" key="2">
    <source>
        <dbReference type="Proteomes" id="UP000483261"/>
    </source>
</evidence>
<dbReference type="AlphaFoldDB" id="A0A6M1R501"/>
<evidence type="ECO:0000313" key="1">
    <source>
        <dbReference type="EMBL" id="NGN92718.1"/>
    </source>
</evidence>
<dbReference type="Proteomes" id="UP000483261">
    <property type="component" value="Unassembled WGS sequence"/>
</dbReference>
<dbReference type="RefSeq" id="WP_165110460.1">
    <property type="nucleotide sequence ID" value="NZ_JAALAA010000005.1"/>
</dbReference>
<comment type="caution">
    <text evidence="1">The sequence shown here is derived from an EMBL/GenBank/DDBJ whole genome shotgun (WGS) entry which is preliminary data.</text>
</comment>
<dbReference type="EMBL" id="JAALAA010000005">
    <property type="protein sequence ID" value="NGN92718.1"/>
    <property type="molecule type" value="Genomic_DNA"/>
</dbReference>
<reference evidence="1 2" key="1">
    <citation type="submission" date="2020-02" db="EMBL/GenBank/DDBJ databases">
        <title>Whole-genome analyses of novel actinobacteria.</title>
        <authorList>
            <person name="Sahin N."/>
        </authorList>
    </citation>
    <scope>NUCLEOTIDE SEQUENCE [LARGE SCALE GENOMIC DNA]</scope>
    <source>
        <strain evidence="1 2">KC13</strain>
    </source>
</reference>
<organism evidence="1 2">
    <name type="scientific">Nocardioides turkmenicus</name>
    <dbReference type="NCBI Taxonomy" id="2711220"/>
    <lineage>
        <taxon>Bacteria</taxon>
        <taxon>Bacillati</taxon>
        <taxon>Actinomycetota</taxon>
        <taxon>Actinomycetes</taxon>
        <taxon>Propionibacteriales</taxon>
        <taxon>Nocardioidaceae</taxon>
        <taxon>Nocardioides</taxon>
    </lineage>
</organism>
<sequence>MSNPVHDTEREQAAGLLTPDQAMSQVRAWTDSRVVGDRAANRLEVLAAFGVHVAVTNLPGEIWVKLAWRTPTRVELATVWTLTSMPAAAPEPYIAEKLTDLASSWTFQERAGGAGLVCEVEDSPEADGDQR</sequence>
<name>A0A6M1R501_9ACTN</name>
<gene>
    <name evidence="1" type="ORF">G5C66_08210</name>
</gene>
<proteinExistence type="predicted"/>